<accession>A0A848FL56</accession>
<evidence type="ECO:0000256" key="1">
    <source>
        <dbReference type="SAM" id="Phobius"/>
    </source>
</evidence>
<feature type="transmembrane region" description="Helical" evidence="1">
    <location>
        <begin position="275"/>
        <end position="296"/>
    </location>
</feature>
<name>A0A848FL56_9BURK</name>
<comment type="caution">
    <text evidence="3">The sequence shown here is derived from an EMBL/GenBank/DDBJ whole genome shotgun (WGS) entry which is preliminary data.</text>
</comment>
<reference evidence="3 4" key="1">
    <citation type="submission" date="2020-04" db="EMBL/GenBank/DDBJ databases">
        <title>Azohydromonas sp. isolated from soil.</title>
        <authorList>
            <person name="Dahal R.H."/>
        </authorList>
    </citation>
    <scope>NUCLEOTIDE SEQUENCE [LARGE SCALE GENOMIC DNA]</scope>
    <source>
        <strain evidence="3 4">G-1-1-14</strain>
    </source>
</reference>
<keyword evidence="4" id="KW-1185">Reference proteome</keyword>
<dbReference type="InterPro" id="IPR006976">
    <property type="entry name" value="VanZ-like"/>
</dbReference>
<feature type="transmembrane region" description="Helical" evidence="1">
    <location>
        <begin position="222"/>
        <end position="240"/>
    </location>
</feature>
<sequence length="372" mass="40407">MARRSGTTALPLSAAFALLIVYATLYPFSGWRWPPGQSLESLLVLPWAQYYIAFDLWANFIGYMPLGALLYGAGVRSGWRWWWALLAAALLPGLMSYTLELIQNFLPERVPSREDWLLNGGGGVVGALLAAALQALGAIRGWQTLRDRWFIPASAGALTLLLLWPLGLLFPTPVPLGLGQCWDEVRELALLALEDTPWAAAVEPWLRPLLPESTPLSRPTEMLAIALGLLGPCLVAFAVMRSRARRAVLALLVLALALAVSALSTALNFGPEHALAWLTPATVPGLVLGLLAAWGCSLLPRRMAAAVGLIVLTALVAVVAQAPDNPYYAQSLQAWAQGRFIRFHGLARWIGWLWPYAAGLWLLLRIGARDDA</sequence>
<feature type="transmembrane region" description="Helical" evidence="1">
    <location>
        <begin position="79"/>
        <end position="97"/>
    </location>
</feature>
<feature type="transmembrane region" description="Helical" evidence="1">
    <location>
        <begin position="303"/>
        <end position="322"/>
    </location>
</feature>
<keyword evidence="1" id="KW-0472">Membrane</keyword>
<evidence type="ECO:0000313" key="3">
    <source>
        <dbReference type="EMBL" id="NML18963.1"/>
    </source>
</evidence>
<keyword evidence="1" id="KW-0812">Transmembrane</keyword>
<evidence type="ECO:0000259" key="2">
    <source>
        <dbReference type="Pfam" id="PF04892"/>
    </source>
</evidence>
<organism evidence="3 4">
    <name type="scientific">Azohydromonas caseinilytica</name>
    <dbReference type="NCBI Taxonomy" id="2728836"/>
    <lineage>
        <taxon>Bacteria</taxon>
        <taxon>Pseudomonadati</taxon>
        <taxon>Pseudomonadota</taxon>
        <taxon>Betaproteobacteria</taxon>
        <taxon>Burkholderiales</taxon>
        <taxon>Sphaerotilaceae</taxon>
        <taxon>Azohydromonas</taxon>
    </lineage>
</organism>
<dbReference type="EMBL" id="JABBFW010000047">
    <property type="protein sequence ID" value="NML18963.1"/>
    <property type="molecule type" value="Genomic_DNA"/>
</dbReference>
<protein>
    <submittedName>
        <fullName evidence="3">VanZ family protein</fullName>
    </submittedName>
</protein>
<feature type="transmembrane region" description="Helical" evidence="1">
    <location>
        <begin position="47"/>
        <end position="72"/>
    </location>
</feature>
<dbReference type="Proteomes" id="UP000574067">
    <property type="component" value="Unassembled WGS sequence"/>
</dbReference>
<feature type="transmembrane region" description="Helical" evidence="1">
    <location>
        <begin position="149"/>
        <end position="170"/>
    </location>
</feature>
<gene>
    <name evidence="3" type="primary">vanZ</name>
    <name evidence="3" type="ORF">HHL10_28735</name>
</gene>
<feature type="domain" description="VanZ-like" evidence="2">
    <location>
        <begin position="21"/>
        <end position="132"/>
    </location>
</feature>
<dbReference type="RefSeq" id="WP_169163860.1">
    <property type="nucleotide sequence ID" value="NZ_JABBFW010000047.1"/>
</dbReference>
<keyword evidence="1" id="KW-1133">Transmembrane helix</keyword>
<evidence type="ECO:0000313" key="4">
    <source>
        <dbReference type="Proteomes" id="UP000574067"/>
    </source>
</evidence>
<proteinExistence type="predicted"/>
<feature type="transmembrane region" description="Helical" evidence="1">
    <location>
        <begin position="349"/>
        <end position="368"/>
    </location>
</feature>
<dbReference type="AlphaFoldDB" id="A0A848FL56"/>
<feature type="transmembrane region" description="Helical" evidence="1">
    <location>
        <begin position="247"/>
        <end position="269"/>
    </location>
</feature>
<feature type="transmembrane region" description="Helical" evidence="1">
    <location>
        <begin position="117"/>
        <end position="137"/>
    </location>
</feature>
<dbReference type="Pfam" id="PF04892">
    <property type="entry name" value="VanZ"/>
    <property type="match status" value="1"/>
</dbReference>
<dbReference type="NCBIfam" id="NF037970">
    <property type="entry name" value="vanZ_1"/>
    <property type="match status" value="1"/>
</dbReference>